<evidence type="ECO:0000256" key="1">
    <source>
        <dbReference type="ARBA" id="ARBA00022676"/>
    </source>
</evidence>
<proteinExistence type="predicted"/>
<dbReference type="AlphaFoldDB" id="W5IGY0"/>
<dbReference type="SMART" id="SM01068">
    <property type="entry name" value="CBM_X"/>
    <property type="match status" value="1"/>
</dbReference>
<accession>W5IGY0</accession>
<dbReference type="GO" id="GO:0016757">
    <property type="term" value="F:glycosyltransferase activity"/>
    <property type="evidence" value="ECO:0007669"/>
    <property type="project" value="UniProtKB-KW"/>
</dbReference>
<dbReference type="Gene3D" id="1.50.10.10">
    <property type="match status" value="1"/>
</dbReference>
<evidence type="ECO:0000259" key="4">
    <source>
        <dbReference type="Pfam" id="PF17167"/>
    </source>
</evidence>
<keyword evidence="6" id="KW-1185">Reference proteome</keyword>
<evidence type="ECO:0000259" key="3">
    <source>
        <dbReference type="Pfam" id="PF06165"/>
    </source>
</evidence>
<dbReference type="InterPro" id="IPR010383">
    <property type="entry name" value="Glyco_hydrolase_94_b-supersand"/>
</dbReference>
<evidence type="ECO:0000313" key="5">
    <source>
        <dbReference type="EMBL" id="EFG26122.1"/>
    </source>
</evidence>
<name>W5IGY0_SCAIO</name>
<dbReference type="GO" id="GO:0005975">
    <property type="term" value="P:carbohydrate metabolic process"/>
    <property type="evidence" value="ECO:0007669"/>
    <property type="project" value="InterPro"/>
</dbReference>
<dbReference type="Pfam" id="PF17167">
    <property type="entry name" value="Glyco_hydro_94"/>
    <property type="match status" value="1"/>
</dbReference>
<keyword evidence="2" id="KW-0808">Transferase</keyword>
<dbReference type="InterPro" id="IPR052047">
    <property type="entry name" value="GH94_Enzymes"/>
</dbReference>
<dbReference type="CDD" id="cd11754">
    <property type="entry name" value="GH94N_CBP_like"/>
    <property type="match status" value="1"/>
</dbReference>
<dbReference type="SUPFAM" id="SSF48208">
    <property type="entry name" value="Six-hairpin glycosidases"/>
    <property type="match status" value="1"/>
</dbReference>
<dbReference type="PANTHER" id="PTHR37469:SF2">
    <property type="entry name" value="CELLOBIONIC ACID PHOSPHORYLASE"/>
    <property type="match status" value="1"/>
</dbReference>
<dbReference type="InterPro" id="IPR037018">
    <property type="entry name" value="GH65_N"/>
</dbReference>
<dbReference type="Gene3D" id="1.20.890.20">
    <property type="entry name" value="mpn423 like domain"/>
    <property type="match status" value="1"/>
</dbReference>
<dbReference type="InterPro" id="IPR008928">
    <property type="entry name" value="6-hairpin_glycosidase_sf"/>
</dbReference>
<dbReference type="eggNOG" id="COG3459">
    <property type="taxonomic scope" value="Bacteria"/>
</dbReference>
<dbReference type="PANTHER" id="PTHR37469">
    <property type="entry name" value="CELLOBIONIC ACID PHOSPHORYLASE-RELATED"/>
    <property type="match status" value="1"/>
</dbReference>
<dbReference type="InterPro" id="IPR037825">
    <property type="entry name" value="GH94N_CBP"/>
</dbReference>
<keyword evidence="1" id="KW-0328">Glycosyltransferase</keyword>
<gene>
    <name evidence="5" type="ORF">HMPREF9020_01201</name>
</gene>
<evidence type="ECO:0000256" key="2">
    <source>
        <dbReference type="ARBA" id="ARBA00022679"/>
    </source>
</evidence>
<sequence>MRYGHFDDNAREYVIDTPTTPLPWINYLGNENFFSLISNTGGGYSFYKDAKLRRITRYRYNGVPADNGARSYYISLMKDDCPDDEYAEPIETWSPTFLPAKNTLDTYRCRHGLGYSVFETTKKGISSSLTVFVPQGADAEINFLTITNTENSTRTIDITAAVEWCLWNAADDSTNYQRNLSTGEVEIEKTPGSTFLFHKTEYKERRNHYSFFASNQNDIGFDTDRDSFLGKFNGWDSPQTIKTGKSTNSVAHGWAPIAAHHVRLKLGPGQKENLVFLLGYIELEQDEKWEDPDDPRKVGIINKIPAHDLFHKFDTEEKVIKALQQLKDYWTNLLTTFHLHSGDAQLDRMVNVWHQYQCMVTFNMSRSASYFESGVGRGMGFRDSNQDILGFVHLIPERARERIIDIASTQLADGSAWHQYQPLTKKGNADIGGGFNDDPLWLVASTYAYLAETGDSSILSTPTPFNNQKGSQVSLLEHLRRSIHFTLSHRGPHGLPLIGRADWNDCLNLNCFSSQPGESFQTVENKDSSIAESVFIAGMFVLYGNQYLDIIQTYLLNRSTSLKHLPSGWDQALANKEVREVGHAIDEMKTAIETSGWDGDWFLRAYDAQSHPVGSHLNKEGQIFIEPQGMCVMAGIGIENGKATQALSSVSNKLTSEWGTAMLKPAYTTYHIELGEISTYPCGYKENGGIFCHNNPWISIANALIGRDAEAFAVYKNNCPAYLEDKSDIRKVEPYVYCQMVAGPESFCPGEGKNSWLTGAAAWNFLNVSQYLLGIRPTLHGLTIDPHLPESFTSISINRTYQGHMYKINLKRTGSRSLKINGQKIRGNTIPLFPTLSEFMAQSDSSLQANSSLMVEATF</sequence>
<organism evidence="5 6">
    <name type="scientific">Scardovia inopinata F0304</name>
    <dbReference type="NCBI Taxonomy" id="641146"/>
    <lineage>
        <taxon>Bacteria</taxon>
        <taxon>Bacillati</taxon>
        <taxon>Actinomycetota</taxon>
        <taxon>Actinomycetes</taxon>
        <taxon>Bifidobacteriales</taxon>
        <taxon>Bifidobacteriaceae</taxon>
        <taxon>Scardovia</taxon>
    </lineage>
</organism>
<dbReference type="Pfam" id="PF06165">
    <property type="entry name" value="GH94_b-supersand"/>
    <property type="match status" value="1"/>
</dbReference>
<dbReference type="Gene3D" id="2.70.98.40">
    <property type="entry name" value="Glycoside hydrolase, family 65, N-terminal domain"/>
    <property type="match status" value="1"/>
</dbReference>
<comment type="caution">
    <text evidence="5">The sequence shown here is derived from an EMBL/GenBank/DDBJ whole genome shotgun (WGS) entry which is preliminary data.</text>
</comment>
<dbReference type="InterPro" id="IPR012341">
    <property type="entry name" value="6hp_glycosidase-like_sf"/>
</dbReference>
<protein>
    <submittedName>
        <fullName evidence="5">Uncharacterized protein</fullName>
    </submittedName>
</protein>
<dbReference type="Gene3D" id="2.60.420.10">
    <property type="entry name" value="Maltose phosphorylase, domain 3"/>
    <property type="match status" value="1"/>
</dbReference>
<dbReference type="Proteomes" id="UP000005777">
    <property type="component" value="Unassembled WGS sequence"/>
</dbReference>
<dbReference type="HOGENOM" id="CLU_019054_0_0_11"/>
<feature type="domain" description="Glycosyl hydrolase 94 supersandwich" evidence="3">
    <location>
        <begin position="11"/>
        <end position="282"/>
    </location>
</feature>
<dbReference type="SUPFAM" id="SSF74650">
    <property type="entry name" value="Galactose mutarotase-like"/>
    <property type="match status" value="1"/>
</dbReference>
<dbReference type="GO" id="GO:0030246">
    <property type="term" value="F:carbohydrate binding"/>
    <property type="evidence" value="ECO:0007669"/>
    <property type="project" value="InterPro"/>
</dbReference>
<dbReference type="InterPro" id="IPR011013">
    <property type="entry name" value="Gal_mutarotase_sf_dom"/>
</dbReference>
<evidence type="ECO:0000313" key="6">
    <source>
        <dbReference type="Proteomes" id="UP000005777"/>
    </source>
</evidence>
<dbReference type="RefSeq" id="WP_006293595.1">
    <property type="nucleotide sequence ID" value="NZ_GG770226.1"/>
</dbReference>
<reference evidence="5 6" key="1">
    <citation type="submission" date="2012-01" db="EMBL/GenBank/DDBJ databases">
        <title>The Genome Sequence of Scardovia inopinata F0304.</title>
        <authorList>
            <consortium name="The Broad Institute Genome Sequencing Platform"/>
            <person name="Ward D."/>
            <person name="Earl A."/>
            <person name="Feldgarden M."/>
            <person name="Gevers D."/>
            <person name="Young S."/>
            <person name="Zeng Q."/>
            <person name="Koehrsen M."/>
            <person name="Alvarado L."/>
            <person name="Berlin A.M."/>
            <person name="Borenstein D."/>
            <person name="Chapman S.B."/>
            <person name="Chen Z."/>
            <person name="Engels R."/>
            <person name="Freedman E."/>
            <person name="Gellesch M."/>
            <person name="Goldberg J."/>
            <person name="Griggs A."/>
            <person name="Gujja S."/>
            <person name="Heilman E.R."/>
            <person name="Heiman D.I."/>
            <person name="Hepburn T.A."/>
            <person name="Howarth C."/>
            <person name="Jen D."/>
            <person name="Larson L."/>
            <person name="Mehta T."/>
            <person name="Park D."/>
            <person name="Pearson M."/>
            <person name="Richards J."/>
            <person name="Roberts A."/>
            <person name="Saif S."/>
            <person name="Shea T.D."/>
            <person name="Shenoy N."/>
            <person name="Sisk P."/>
            <person name="Stolte C."/>
            <person name="Sykes S.N."/>
            <person name="Walk T."/>
            <person name="White J."/>
            <person name="Yandava C."/>
            <person name="Izard J."/>
            <person name="Baranova O.V."/>
            <person name="Blanton J.M."/>
            <person name="Tanner A.C."/>
            <person name="Dewhirst F."/>
            <person name="Haas B."/>
            <person name="Nusbaum C."/>
            <person name="Birren B."/>
        </authorList>
    </citation>
    <scope>NUCLEOTIDE SEQUENCE [LARGE SCALE GENOMIC DNA]</scope>
    <source>
        <strain evidence="5 6">F0304</strain>
    </source>
</reference>
<dbReference type="InterPro" id="IPR033432">
    <property type="entry name" value="GH94_catalytic"/>
</dbReference>
<dbReference type="EMBL" id="ADCX01000010">
    <property type="protein sequence ID" value="EFG26122.1"/>
    <property type="molecule type" value="Genomic_DNA"/>
</dbReference>
<feature type="domain" description="Glycosyl hydrolase 94 catalytic" evidence="4">
    <location>
        <begin position="329"/>
        <end position="774"/>
    </location>
</feature>